<gene>
    <name evidence="1" type="ORF">NJ959_20705</name>
</gene>
<accession>A0AAE3GVT0</accession>
<evidence type="ECO:0000313" key="1">
    <source>
        <dbReference type="EMBL" id="MCP2730851.1"/>
    </source>
</evidence>
<organism evidence="1 2">
    <name type="scientific">Limnofasciculus baicalensis BBK-W-15</name>
    <dbReference type="NCBI Taxonomy" id="2699891"/>
    <lineage>
        <taxon>Bacteria</taxon>
        <taxon>Bacillati</taxon>
        <taxon>Cyanobacteriota</taxon>
        <taxon>Cyanophyceae</taxon>
        <taxon>Coleofasciculales</taxon>
        <taxon>Coleofasciculaceae</taxon>
        <taxon>Limnofasciculus</taxon>
        <taxon>Limnofasciculus baicalensis</taxon>
    </lineage>
</organism>
<sequence length="85" mass="9468">MCIVKAGSCTNPDQKIAIMSLADHIFTDLQDGHSEMFLDFLDDLELSQVDIQTSQRSAATLSYERSFLLLSLALKQGTFTKPWLG</sequence>
<protein>
    <submittedName>
        <fullName evidence="1">Uncharacterized protein</fullName>
    </submittedName>
</protein>
<name>A0AAE3GVT0_9CYAN</name>
<dbReference type="AlphaFoldDB" id="A0AAE3GVT0"/>
<dbReference type="Proteomes" id="UP001204953">
    <property type="component" value="Unassembled WGS sequence"/>
</dbReference>
<reference evidence="1" key="1">
    <citation type="submission" date="2022-06" db="EMBL/GenBank/DDBJ databases">
        <title>New cyanobacteria of genus Symplocastrum in benthos of Lake Baikal.</title>
        <authorList>
            <person name="Sorokovikova E."/>
            <person name="Tikhonova I."/>
            <person name="Krasnopeev A."/>
            <person name="Evseev P."/>
            <person name="Gladkikh A."/>
            <person name="Belykh O."/>
        </authorList>
    </citation>
    <scope>NUCLEOTIDE SEQUENCE</scope>
    <source>
        <strain evidence="1">BBK-W-15</strain>
    </source>
</reference>
<dbReference type="RefSeq" id="WP_254013602.1">
    <property type="nucleotide sequence ID" value="NZ_JAMZMM010000248.1"/>
</dbReference>
<dbReference type="EMBL" id="JAMZMM010000248">
    <property type="protein sequence ID" value="MCP2730851.1"/>
    <property type="molecule type" value="Genomic_DNA"/>
</dbReference>
<comment type="caution">
    <text evidence="1">The sequence shown here is derived from an EMBL/GenBank/DDBJ whole genome shotgun (WGS) entry which is preliminary data.</text>
</comment>
<proteinExistence type="predicted"/>
<keyword evidence="2" id="KW-1185">Reference proteome</keyword>
<evidence type="ECO:0000313" key="2">
    <source>
        <dbReference type="Proteomes" id="UP001204953"/>
    </source>
</evidence>